<proteinExistence type="predicted"/>
<protein>
    <submittedName>
        <fullName evidence="1">Uncharacterized protein</fullName>
    </submittedName>
</protein>
<name>A0A0K2AP41_STRA7</name>
<reference evidence="2" key="1">
    <citation type="journal article" date="2015" name="J. Biotechnol.">
        <title>Complete genome sequence of Streptomyces ambofaciens ATCC 23877, the spiramycin producer.</title>
        <authorList>
            <person name="Thibessard A."/>
            <person name="Haas D."/>
            <person name="Gerbaud C."/>
            <person name="Aigle B."/>
            <person name="Lautru S."/>
            <person name="Pernodet J.L."/>
            <person name="Leblond P."/>
        </authorList>
    </citation>
    <scope>NUCLEOTIDE SEQUENCE [LARGE SCALE GENOMIC DNA]</scope>
    <source>
        <strain evidence="2">ATCC 23877 / 3486 / DSM 40053 / JCM 4204 / NBRC 12836 / NRRL B-2516</strain>
    </source>
</reference>
<accession>A0A0K2AP41</accession>
<evidence type="ECO:0000313" key="1">
    <source>
        <dbReference type="EMBL" id="AKZ54749.1"/>
    </source>
</evidence>
<dbReference type="EMBL" id="CP012382">
    <property type="protein sequence ID" value="AKZ54749.1"/>
    <property type="molecule type" value="Genomic_DNA"/>
</dbReference>
<dbReference type="Proteomes" id="UP000061018">
    <property type="component" value="Chromosome"/>
</dbReference>
<organism evidence="1 2">
    <name type="scientific">Streptomyces ambofaciens (strain ATCC 23877 / 3486 / DSM 40053 / JCM 4204 / NBRC 12836 / NRRL B-2516)</name>
    <dbReference type="NCBI Taxonomy" id="278992"/>
    <lineage>
        <taxon>Bacteria</taxon>
        <taxon>Bacillati</taxon>
        <taxon>Actinomycetota</taxon>
        <taxon>Actinomycetes</taxon>
        <taxon>Kitasatosporales</taxon>
        <taxon>Streptomycetaceae</taxon>
        <taxon>Streptomyces</taxon>
    </lineage>
</organism>
<sequence length="58" mass="6430">MRCRARCGAEPRRARPRAGAGVIVPWFPPSMWITAVGRVGSVTQLSHTWKESRGSQHS</sequence>
<dbReference type="KEGG" id="samb:SAM23877_1700"/>
<evidence type="ECO:0000313" key="2">
    <source>
        <dbReference type="Proteomes" id="UP000061018"/>
    </source>
</evidence>
<gene>
    <name evidence="1" type="ORF">SAM23877_1700</name>
</gene>
<dbReference type="AlphaFoldDB" id="A0A0K2AP41"/>